<dbReference type="RefSeq" id="WP_120354809.1">
    <property type="nucleotide sequence ID" value="NZ_RAQO01000005.1"/>
</dbReference>
<accession>A0A420EDB5</accession>
<sequence length="130" mass="13865">MELNGLGIAVATIIGMVLGALWYSPLLFGNVWMQCIGKTADTLGKSTGPMLGSIVASLLSAIGVSLLFSVLSVDSFQMAALVGLILGLLIIFPAMLSDSLFCGWGWQLLWIQVGYRALSVFLMSVVVYFL</sequence>
<keyword evidence="3" id="KW-1185">Reference proteome</keyword>
<gene>
    <name evidence="2" type="ORF">DBZ36_10035</name>
</gene>
<dbReference type="AlphaFoldDB" id="A0A420EDB5"/>
<feature type="transmembrane region" description="Helical" evidence="1">
    <location>
        <begin position="76"/>
        <end position="96"/>
    </location>
</feature>
<organism evidence="2 3">
    <name type="scientific">Alginatibacterium sediminis</name>
    <dbReference type="NCBI Taxonomy" id="2164068"/>
    <lineage>
        <taxon>Bacteria</taxon>
        <taxon>Pseudomonadati</taxon>
        <taxon>Pseudomonadota</taxon>
        <taxon>Gammaproteobacteria</taxon>
        <taxon>Alteromonadales</taxon>
        <taxon>Alteromonadaceae</taxon>
        <taxon>Alginatibacterium</taxon>
    </lineage>
</organism>
<evidence type="ECO:0000313" key="3">
    <source>
        <dbReference type="Proteomes" id="UP000286482"/>
    </source>
</evidence>
<comment type="caution">
    <text evidence="2">The sequence shown here is derived from an EMBL/GenBank/DDBJ whole genome shotgun (WGS) entry which is preliminary data.</text>
</comment>
<dbReference type="OrthoDB" id="333057at2"/>
<dbReference type="EMBL" id="RAQO01000005">
    <property type="protein sequence ID" value="RKF18729.1"/>
    <property type="molecule type" value="Genomic_DNA"/>
</dbReference>
<keyword evidence="1" id="KW-1133">Transmembrane helix</keyword>
<keyword evidence="1" id="KW-0472">Membrane</keyword>
<evidence type="ECO:0000313" key="2">
    <source>
        <dbReference type="EMBL" id="RKF18729.1"/>
    </source>
</evidence>
<dbReference type="Pfam" id="PF08570">
    <property type="entry name" value="DUF1761"/>
    <property type="match status" value="1"/>
</dbReference>
<proteinExistence type="predicted"/>
<feature type="transmembrane region" description="Helical" evidence="1">
    <location>
        <begin position="6"/>
        <end position="29"/>
    </location>
</feature>
<keyword evidence="1" id="KW-0812">Transmembrane</keyword>
<protein>
    <submittedName>
        <fullName evidence="2">DUF1761 domain-containing protein</fullName>
    </submittedName>
</protein>
<evidence type="ECO:0000256" key="1">
    <source>
        <dbReference type="SAM" id="Phobius"/>
    </source>
</evidence>
<feature type="transmembrane region" description="Helical" evidence="1">
    <location>
        <begin position="50"/>
        <end position="70"/>
    </location>
</feature>
<reference evidence="2 3" key="1">
    <citation type="submission" date="2018-09" db="EMBL/GenBank/DDBJ databases">
        <authorList>
            <person name="Wang Z."/>
        </authorList>
    </citation>
    <scope>NUCLEOTIDE SEQUENCE [LARGE SCALE GENOMIC DNA]</scope>
    <source>
        <strain evidence="2 3">ALS 81</strain>
    </source>
</reference>
<feature type="transmembrane region" description="Helical" evidence="1">
    <location>
        <begin position="108"/>
        <end position="129"/>
    </location>
</feature>
<dbReference type="Proteomes" id="UP000286482">
    <property type="component" value="Unassembled WGS sequence"/>
</dbReference>
<dbReference type="InterPro" id="IPR013879">
    <property type="entry name" value="DUF1761"/>
</dbReference>
<name>A0A420EDB5_9ALTE</name>